<evidence type="ECO:0000259" key="1">
    <source>
        <dbReference type="Pfam" id="PF04149"/>
    </source>
</evidence>
<name>A0AAC9PQB0_9PSEU</name>
<dbReference type="KEGG" id="acad:UA74_03065"/>
<feature type="domain" description="DUF397" evidence="1">
    <location>
        <begin position="7"/>
        <end position="58"/>
    </location>
</feature>
<accession>A0AAC9PQB0</accession>
<organism evidence="2 3">
    <name type="scientific">Actinoalloteichus fjordicus</name>
    <dbReference type="NCBI Taxonomy" id="1612552"/>
    <lineage>
        <taxon>Bacteria</taxon>
        <taxon>Bacillati</taxon>
        <taxon>Actinomycetota</taxon>
        <taxon>Actinomycetes</taxon>
        <taxon>Pseudonocardiales</taxon>
        <taxon>Pseudonocardiaceae</taxon>
        <taxon>Actinoalloteichus</taxon>
    </lineage>
</organism>
<dbReference type="RefSeq" id="WP_075738720.1">
    <property type="nucleotide sequence ID" value="NZ_CP016076.1"/>
</dbReference>
<dbReference type="Proteomes" id="UP000185511">
    <property type="component" value="Chromosome"/>
</dbReference>
<dbReference type="AlphaFoldDB" id="A0AAC9PQB0"/>
<dbReference type="Pfam" id="PF04149">
    <property type="entry name" value="DUF397"/>
    <property type="match status" value="1"/>
</dbReference>
<dbReference type="EMBL" id="CP016076">
    <property type="protein sequence ID" value="APU12696.1"/>
    <property type="molecule type" value="Genomic_DNA"/>
</dbReference>
<reference evidence="3" key="1">
    <citation type="submission" date="2016-06" db="EMBL/GenBank/DDBJ databases">
        <title>Complete genome sequence of Actinoalloteichus fjordicus DSM 46855 (=ADI127-17), type strain of the new species Actinoalloteichus fjordicus.</title>
        <authorList>
            <person name="Ruckert C."/>
            <person name="Nouioui I."/>
            <person name="Willmese J."/>
            <person name="van Wezel G."/>
            <person name="Klenk H.-P."/>
            <person name="Kalinowski J."/>
            <person name="Zotchev S.B."/>
        </authorList>
    </citation>
    <scope>NUCLEOTIDE SEQUENCE [LARGE SCALE GENOMIC DNA]</scope>
    <source>
        <strain evidence="3">ADI127-7</strain>
    </source>
</reference>
<evidence type="ECO:0000313" key="3">
    <source>
        <dbReference type="Proteomes" id="UP000185511"/>
    </source>
</evidence>
<proteinExistence type="predicted"/>
<evidence type="ECO:0000313" key="2">
    <source>
        <dbReference type="EMBL" id="APU12696.1"/>
    </source>
</evidence>
<dbReference type="InterPro" id="IPR007278">
    <property type="entry name" value="DUF397"/>
</dbReference>
<protein>
    <submittedName>
        <fullName evidence="2">DUF397 family protein</fullName>
    </submittedName>
</protein>
<sequence>MARNTNEWFVSTRSHNGNTCVETMFTDDAVYVRNSVTPDQGTTAFTHPQWAAFMSAVKDGTYAPR</sequence>
<gene>
    <name evidence="2" type="ORF">UA74_03065</name>
</gene>
<keyword evidence="3" id="KW-1185">Reference proteome</keyword>